<dbReference type="PANTHER" id="PTHR16861:SF4">
    <property type="entry name" value="SH3 DOMAIN PROTEIN (AFU_ORTHOLOGUE AFUA_1G13610)"/>
    <property type="match status" value="1"/>
</dbReference>
<keyword evidence="2" id="KW-0472">Membrane</keyword>
<name>A0AAW0D800_9AGAR</name>
<evidence type="ECO:0000313" key="4">
    <source>
        <dbReference type="EMBL" id="KAK7047074.1"/>
    </source>
</evidence>
<accession>A0AAW0D800</accession>
<evidence type="ECO:0000256" key="3">
    <source>
        <dbReference type="SAM" id="SignalP"/>
    </source>
</evidence>
<evidence type="ECO:0000313" key="5">
    <source>
        <dbReference type="Proteomes" id="UP001383192"/>
    </source>
</evidence>
<evidence type="ECO:0000256" key="2">
    <source>
        <dbReference type="SAM" id="Phobius"/>
    </source>
</evidence>
<sequence length="494" mass="52955">MLYLFFFIACWLTASLVHSFDMGTPSFLIPNEPAVFNWTESERDQQRHTSNRTVTLGLIDVDRLDGQCATLEKLPVLVSLAEEAHAVTSSTGTATFTANRTGIFVICAYVVNDQNVATGAFFQSMRIPSLFVASSVVSATATADSSLQTSESSSDTDSNSSTRNSISPAAIGGIVGGVLVLLLVTAALIYYVIRRRRHRKRFQRQSVFAIDPFGGNRKGGAGDDVPPQVVVHSDSGWRPGGEVDVPPAYTEPFGKGGAFGFEIHVPSTVRALEPTWYNWTITYSLDPPNITVALLDQSVVSDCDKALAQNITSLATTWVGPNRVSSLPLSDKTGIKWSTDKPGTFFVCAVSQPPSQPNLNKVVYESPKIDSVFAQTVIVSQTASQAATTGAVGSVSQPSGTTSESDAGLSNAAIAGIVIGTCFGVSIAGILIWLFIRHRRRRRIAGSFTEYTVDPFLGSNKLAKERALEEANPSINGQVRSEVIEMPPSYTSAL</sequence>
<keyword evidence="5" id="KW-1185">Reference proteome</keyword>
<feature type="signal peptide" evidence="3">
    <location>
        <begin position="1"/>
        <end position="19"/>
    </location>
</feature>
<organism evidence="4 5">
    <name type="scientific">Paramarasmius palmivorus</name>
    <dbReference type="NCBI Taxonomy" id="297713"/>
    <lineage>
        <taxon>Eukaryota</taxon>
        <taxon>Fungi</taxon>
        <taxon>Dikarya</taxon>
        <taxon>Basidiomycota</taxon>
        <taxon>Agaricomycotina</taxon>
        <taxon>Agaricomycetes</taxon>
        <taxon>Agaricomycetidae</taxon>
        <taxon>Agaricales</taxon>
        <taxon>Marasmiineae</taxon>
        <taxon>Marasmiaceae</taxon>
        <taxon>Paramarasmius</taxon>
    </lineage>
</organism>
<keyword evidence="2" id="KW-1133">Transmembrane helix</keyword>
<reference evidence="4 5" key="1">
    <citation type="submission" date="2024-01" db="EMBL/GenBank/DDBJ databases">
        <title>A draft genome for a cacao thread blight-causing isolate of Paramarasmius palmivorus.</title>
        <authorList>
            <person name="Baruah I.K."/>
            <person name="Bukari Y."/>
            <person name="Amoako-Attah I."/>
            <person name="Meinhardt L.W."/>
            <person name="Bailey B.A."/>
            <person name="Cohen S.P."/>
        </authorList>
    </citation>
    <scope>NUCLEOTIDE SEQUENCE [LARGE SCALE GENOMIC DNA]</scope>
    <source>
        <strain evidence="4 5">GH-12</strain>
    </source>
</reference>
<dbReference type="EMBL" id="JAYKXP010000021">
    <property type="protein sequence ID" value="KAK7047074.1"/>
    <property type="molecule type" value="Genomic_DNA"/>
</dbReference>
<proteinExistence type="predicted"/>
<dbReference type="Proteomes" id="UP001383192">
    <property type="component" value="Unassembled WGS sequence"/>
</dbReference>
<gene>
    <name evidence="4" type="ORF">VNI00_006734</name>
</gene>
<evidence type="ECO:0000256" key="1">
    <source>
        <dbReference type="SAM" id="MobiDB-lite"/>
    </source>
</evidence>
<comment type="caution">
    <text evidence="4">The sequence shown here is derived from an EMBL/GenBank/DDBJ whole genome shotgun (WGS) entry which is preliminary data.</text>
</comment>
<keyword evidence="2" id="KW-0812">Transmembrane</keyword>
<feature type="transmembrane region" description="Helical" evidence="2">
    <location>
        <begin position="412"/>
        <end position="436"/>
    </location>
</feature>
<feature type="transmembrane region" description="Helical" evidence="2">
    <location>
        <begin position="169"/>
        <end position="193"/>
    </location>
</feature>
<dbReference type="PANTHER" id="PTHR16861">
    <property type="entry name" value="GLYCOPROTEIN 38"/>
    <property type="match status" value="1"/>
</dbReference>
<protein>
    <submittedName>
        <fullName evidence="4">Uncharacterized protein</fullName>
    </submittedName>
</protein>
<dbReference type="AlphaFoldDB" id="A0AAW0D800"/>
<feature type="chain" id="PRO_5043452030" evidence="3">
    <location>
        <begin position="20"/>
        <end position="494"/>
    </location>
</feature>
<feature type="transmembrane region" description="Helical" evidence="2">
    <location>
        <begin position="372"/>
        <end position="392"/>
    </location>
</feature>
<feature type="region of interest" description="Disordered" evidence="1">
    <location>
        <begin position="144"/>
        <end position="163"/>
    </location>
</feature>
<keyword evidence="3" id="KW-0732">Signal</keyword>